<accession>A0A015YA63</accession>
<sequence>MSRNRIRKSEKREKKMIYEEGKRKLYTIHQQPKYNSGQTLTIGRASLYLFPQ</sequence>
<reference evidence="1 2" key="1">
    <citation type="submission" date="2014-02" db="EMBL/GenBank/DDBJ databases">
        <authorList>
            <person name="Sears C."/>
            <person name="Carroll K."/>
            <person name="Sack B.R."/>
            <person name="Qadri F."/>
            <person name="Myers L.L."/>
            <person name="Chung G.-T."/>
            <person name="Escheverria P."/>
            <person name="Fraser C.M."/>
            <person name="Sadzewicz L."/>
            <person name="Shefchek K.A."/>
            <person name="Tallon L."/>
            <person name="Das S.P."/>
            <person name="Daugherty S."/>
            <person name="Mongodin E.F."/>
        </authorList>
    </citation>
    <scope>NUCLEOTIDE SEQUENCE [LARGE SCALE GENOMIC DNA]</scope>
    <source>
        <strain evidence="1 2">2-F-2 #4</strain>
    </source>
</reference>
<proteinExistence type="predicted"/>
<dbReference type="AlphaFoldDB" id="A0A015YA63"/>
<comment type="caution">
    <text evidence="1">The sequence shown here is derived from an EMBL/GenBank/DDBJ whole genome shotgun (WGS) entry which is preliminary data.</text>
</comment>
<evidence type="ECO:0000313" key="1">
    <source>
        <dbReference type="EMBL" id="EXZ43375.1"/>
    </source>
</evidence>
<evidence type="ECO:0000313" key="2">
    <source>
        <dbReference type="Proteomes" id="UP000022272"/>
    </source>
</evidence>
<dbReference type="Proteomes" id="UP000022272">
    <property type="component" value="Unassembled WGS sequence"/>
</dbReference>
<gene>
    <name evidence="1" type="ORF">M076_3448</name>
</gene>
<name>A0A015YA63_BACFG</name>
<organism evidence="1 2">
    <name type="scientific">Bacteroides fragilis str. 2-F-2 #4</name>
    <dbReference type="NCBI Taxonomy" id="1339280"/>
    <lineage>
        <taxon>Bacteria</taxon>
        <taxon>Pseudomonadati</taxon>
        <taxon>Bacteroidota</taxon>
        <taxon>Bacteroidia</taxon>
        <taxon>Bacteroidales</taxon>
        <taxon>Bacteroidaceae</taxon>
        <taxon>Bacteroides</taxon>
    </lineage>
</organism>
<protein>
    <submittedName>
        <fullName evidence="1">Uncharacterized protein</fullName>
    </submittedName>
</protein>
<dbReference type="EMBL" id="JGDM01000079">
    <property type="protein sequence ID" value="EXZ43375.1"/>
    <property type="molecule type" value="Genomic_DNA"/>
</dbReference>